<dbReference type="InterPro" id="IPR038390">
    <property type="entry name" value="Metal_Tscrpt_repr_sf"/>
</dbReference>
<dbReference type="CDD" id="cd10155">
    <property type="entry name" value="BsYrkD-like_DUF156"/>
    <property type="match status" value="1"/>
</dbReference>
<organism evidence="1 2">
    <name type="scientific">Listeria floridensis FSL S10-1187</name>
    <dbReference type="NCBI Taxonomy" id="1265817"/>
    <lineage>
        <taxon>Bacteria</taxon>
        <taxon>Bacillati</taxon>
        <taxon>Bacillota</taxon>
        <taxon>Bacilli</taxon>
        <taxon>Bacillales</taxon>
        <taxon>Listeriaceae</taxon>
        <taxon>Listeria</taxon>
    </lineage>
</organism>
<protein>
    <submittedName>
        <fullName evidence="1">Uncharacterized protein</fullName>
    </submittedName>
</protein>
<dbReference type="InterPro" id="IPR003735">
    <property type="entry name" value="Metal_Tscrpt_repr"/>
</dbReference>
<dbReference type="Pfam" id="PF02583">
    <property type="entry name" value="Trns_repr_metal"/>
    <property type="match status" value="1"/>
</dbReference>
<accession>A0ABN0RIB3</accession>
<gene>
    <name evidence="1" type="ORF">MFLO_00310</name>
</gene>
<dbReference type="PANTHER" id="PTHR33677">
    <property type="entry name" value="TRANSCRIPTIONAL REPRESSOR FRMR-RELATED"/>
    <property type="match status" value="1"/>
</dbReference>
<dbReference type="RefSeq" id="WP_036095492.1">
    <property type="nucleotide sequence ID" value="NZ_AODF01000001.1"/>
</dbReference>
<evidence type="ECO:0000313" key="2">
    <source>
        <dbReference type="Proteomes" id="UP000019249"/>
    </source>
</evidence>
<reference evidence="1 2" key="1">
    <citation type="journal article" date="2014" name="Int. J. Syst. Evol. Microbiol.">
        <title>Listeria floridensis sp. nov., Listeria aquatica sp. nov., Listeria cornellensis sp. nov., Listeria riparia sp. nov. and Listeria grandensis sp. nov., from agricultural and natural environments.</title>
        <authorList>
            <person name="den Bakker H.C."/>
            <person name="Warchocki S."/>
            <person name="Wright E.M."/>
            <person name="Allred A.F."/>
            <person name="Ahlstrom C."/>
            <person name="Manuel C.S."/>
            <person name="Stasiewicz M.J."/>
            <person name="Burrell A."/>
            <person name="Roof S."/>
            <person name="Strawn L."/>
            <person name="Fortes E.D."/>
            <person name="Nightingale K.K."/>
            <person name="Kephart D."/>
            <person name="Wiedmann M."/>
        </authorList>
    </citation>
    <scope>NUCLEOTIDE SEQUENCE [LARGE SCALE GENOMIC DNA]</scope>
    <source>
        <strain evidence="1 2">FSL S10-1187</strain>
    </source>
</reference>
<evidence type="ECO:0000313" key="1">
    <source>
        <dbReference type="EMBL" id="EUJ33650.1"/>
    </source>
</evidence>
<dbReference type="Proteomes" id="UP000019249">
    <property type="component" value="Unassembled WGS sequence"/>
</dbReference>
<keyword evidence="2" id="KW-1185">Reference proteome</keyword>
<dbReference type="Gene3D" id="1.20.58.1000">
    <property type="entry name" value="Metal-sensitive repressor, helix protomer"/>
    <property type="match status" value="1"/>
</dbReference>
<dbReference type="EMBL" id="AODF01000001">
    <property type="protein sequence ID" value="EUJ33650.1"/>
    <property type="molecule type" value="Genomic_DNA"/>
</dbReference>
<comment type="caution">
    <text evidence="1">The sequence shown here is derived from an EMBL/GenBank/DDBJ whole genome shotgun (WGS) entry which is preliminary data.</text>
</comment>
<sequence>MAGRNRELTYDDKLKNRLKRAEGQIRGILKMMDDEKDCRDIVTQLSAVRTSVDRVIGLVVAENLAVCIERENESGNENTEAYIEEAINLLVKSR</sequence>
<dbReference type="PANTHER" id="PTHR33677:SF5">
    <property type="entry name" value="TRANSCRIPTIONAL REPRESSOR FRMR"/>
    <property type="match status" value="1"/>
</dbReference>
<name>A0ABN0RIB3_9LIST</name>
<proteinExistence type="predicted"/>